<gene>
    <name evidence="1" type="ORF">DRF58_12045</name>
</gene>
<evidence type="ECO:0000313" key="1">
    <source>
        <dbReference type="EMBL" id="REC69714.1"/>
    </source>
</evidence>
<dbReference type="PANTHER" id="PTHR38733">
    <property type="entry name" value="PROTEIN MCRC"/>
    <property type="match status" value="1"/>
</dbReference>
<dbReference type="PANTHER" id="PTHR38733:SF1">
    <property type="entry name" value="TYPE IV METHYL-DIRECTED RESTRICTION ENZYME ECOKMCRBC"/>
    <property type="match status" value="1"/>
</dbReference>
<accession>A0A3D9CVE5</accession>
<dbReference type="RefSeq" id="WP_116035762.1">
    <property type="nucleotide sequence ID" value="NZ_JBHLVV010000041.1"/>
</dbReference>
<evidence type="ECO:0000313" key="2">
    <source>
        <dbReference type="Proteomes" id="UP000256326"/>
    </source>
</evidence>
<keyword evidence="2" id="KW-1185">Reference proteome</keyword>
<dbReference type="AlphaFoldDB" id="A0A3D9CVE5"/>
<dbReference type="OrthoDB" id="828100at2"/>
<sequence>MLRISEHFEYYNKDHISIFQKIENWEHYFDLSTLEDKINFENDKEKNCVSISLNRNSEENQYSCSISSSYYYIGLDCFPNLGANIYIEPKINNEEKQVNYVQMLLESLKEPENFEHLDGLISTKFDEDWIEIDNQLQPLLTPFLIAQFLSVVKDLVKKGLKKSYYEKVENLNNKVKGKVLVGQQIKQNILKNRYTKTICKFQEFGFDIELNQFLKFVLSCVSIHLEDYSNNSDIYKNLVEIQRYCNGGFHQVSDNTFSKLDFKESNPFFKNYNRAIQLGNQILALNDYNISKNSNKAKTLHPPFWIDMSKLFELFVFGKLRDRYSLEGEVQYHKKFNKQEPDFIINTNSGIKAVVDAKYKPRYSNGNPTMEDARQLAGYTRLNSVYRELGIENDDVISTYFIYPGNLNFTEKDQHTQEDFKVKEETEEIPLFESSFRVSSSYKKMYLQEINLLVN</sequence>
<dbReference type="EMBL" id="QNUG01000026">
    <property type="protein sequence ID" value="REC69714.1"/>
    <property type="molecule type" value="Genomic_DNA"/>
</dbReference>
<dbReference type="InterPro" id="IPR019292">
    <property type="entry name" value="McrC"/>
</dbReference>
<proteinExistence type="predicted"/>
<evidence type="ECO:0008006" key="3">
    <source>
        <dbReference type="Google" id="ProtNLM"/>
    </source>
</evidence>
<name>A0A3D9CVE5_9FLAO</name>
<organism evidence="1 2">
    <name type="scientific">Epilithonimonas hispanica</name>
    <dbReference type="NCBI Taxonomy" id="358687"/>
    <lineage>
        <taxon>Bacteria</taxon>
        <taxon>Pseudomonadati</taxon>
        <taxon>Bacteroidota</taxon>
        <taxon>Flavobacteriia</taxon>
        <taxon>Flavobacteriales</taxon>
        <taxon>Weeksellaceae</taxon>
        <taxon>Chryseobacterium group</taxon>
        <taxon>Epilithonimonas</taxon>
    </lineage>
</organism>
<dbReference type="Proteomes" id="UP000256326">
    <property type="component" value="Unassembled WGS sequence"/>
</dbReference>
<protein>
    <recommendedName>
        <fullName evidence="3">Restriction endonuclease</fullName>
    </recommendedName>
</protein>
<reference evidence="1 2" key="1">
    <citation type="journal article" date="2006" name="Int. J. Syst. Evol. Microbiol.">
        <title>Chryseobacterium hispanicum sp. nov., isolated from the drinking water distribution system of Sevilla, Spain.</title>
        <authorList>
            <person name="Gallego V."/>
            <person name="Garcia M.T."/>
            <person name="Ventosa A."/>
        </authorList>
    </citation>
    <scope>NUCLEOTIDE SEQUENCE [LARGE SCALE GENOMIC DNA]</scope>
    <source>
        <strain evidence="1 2">KCTC 22104</strain>
    </source>
</reference>
<comment type="caution">
    <text evidence="1">The sequence shown here is derived from an EMBL/GenBank/DDBJ whole genome shotgun (WGS) entry which is preliminary data.</text>
</comment>
<dbReference type="Pfam" id="PF10117">
    <property type="entry name" value="McrBC"/>
    <property type="match status" value="1"/>
</dbReference>